<proteinExistence type="predicted"/>
<dbReference type="InterPro" id="IPR008271">
    <property type="entry name" value="Ser/Thr_kinase_AS"/>
</dbReference>
<keyword evidence="2" id="KW-0723">Serine/threonine-protein kinase</keyword>
<protein>
    <recommendedName>
        <fullName evidence="15">Protein kinase domain-containing protein</fullName>
    </recommendedName>
</protein>
<evidence type="ECO:0000256" key="14">
    <source>
        <dbReference type="SAM" id="Phobius"/>
    </source>
</evidence>
<evidence type="ECO:0000313" key="17">
    <source>
        <dbReference type="Proteomes" id="UP000886520"/>
    </source>
</evidence>
<keyword evidence="7" id="KW-0418">Kinase</keyword>
<dbReference type="PROSITE" id="PS50011">
    <property type="entry name" value="PROTEIN_KINASE_DOM"/>
    <property type="match status" value="1"/>
</dbReference>
<reference evidence="16" key="1">
    <citation type="submission" date="2021-01" db="EMBL/GenBank/DDBJ databases">
        <title>Adiantum capillus-veneris genome.</title>
        <authorList>
            <person name="Fang Y."/>
            <person name="Liao Q."/>
        </authorList>
    </citation>
    <scope>NUCLEOTIDE SEQUENCE</scope>
    <source>
        <strain evidence="16">H3</strain>
        <tissue evidence="16">Leaf</tissue>
    </source>
</reference>
<dbReference type="PROSITE" id="PS00108">
    <property type="entry name" value="PROTEIN_KINASE_ST"/>
    <property type="match status" value="1"/>
</dbReference>
<dbReference type="InterPro" id="IPR000719">
    <property type="entry name" value="Prot_kinase_dom"/>
</dbReference>
<evidence type="ECO:0000256" key="13">
    <source>
        <dbReference type="SAM" id="MobiDB-lite"/>
    </source>
</evidence>
<keyword evidence="11" id="KW-0325">Glycoprotein</keyword>
<dbReference type="SUPFAM" id="SSF56112">
    <property type="entry name" value="Protein kinase-like (PK-like)"/>
    <property type="match status" value="1"/>
</dbReference>
<evidence type="ECO:0000256" key="6">
    <source>
        <dbReference type="ARBA" id="ARBA00022741"/>
    </source>
</evidence>
<dbReference type="InterPro" id="IPR017441">
    <property type="entry name" value="Protein_kinase_ATP_BS"/>
</dbReference>
<evidence type="ECO:0000256" key="12">
    <source>
        <dbReference type="PROSITE-ProRule" id="PRU10141"/>
    </source>
</evidence>
<dbReference type="GO" id="GO:0016020">
    <property type="term" value="C:membrane"/>
    <property type="evidence" value="ECO:0007669"/>
    <property type="project" value="UniProtKB-SubCell"/>
</dbReference>
<comment type="subcellular location">
    <subcellularLocation>
        <location evidence="1">Membrane</location>
        <topology evidence="1">Single-pass membrane protein</topology>
    </subcellularLocation>
</comment>
<keyword evidence="17" id="KW-1185">Reference proteome</keyword>
<dbReference type="Gene3D" id="2.60.120.430">
    <property type="entry name" value="Galactose-binding lectin"/>
    <property type="match status" value="1"/>
</dbReference>
<feature type="domain" description="Protein kinase" evidence="15">
    <location>
        <begin position="453"/>
        <end position="726"/>
    </location>
</feature>
<dbReference type="PROSITE" id="PS00107">
    <property type="entry name" value="PROTEIN_KINASE_ATP"/>
    <property type="match status" value="1"/>
</dbReference>
<dbReference type="InterPro" id="IPR011009">
    <property type="entry name" value="Kinase-like_dom_sf"/>
</dbReference>
<keyword evidence="5" id="KW-0732">Signal</keyword>
<dbReference type="SMART" id="SM00220">
    <property type="entry name" value="S_TKc"/>
    <property type="match status" value="1"/>
</dbReference>
<dbReference type="Pfam" id="PF07714">
    <property type="entry name" value="PK_Tyr_Ser-Thr"/>
    <property type="match status" value="1"/>
</dbReference>
<dbReference type="PANTHER" id="PTHR47989:SF62">
    <property type="entry name" value="OS05G0423500 PROTEIN"/>
    <property type="match status" value="1"/>
</dbReference>
<organism evidence="16 17">
    <name type="scientific">Adiantum capillus-veneris</name>
    <name type="common">Maidenhair fern</name>
    <dbReference type="NCBI Taxonomy" id="13818"/>
    <lineage>
        <taxon>Eukaryota</taxon>
        <taxon>Viridiplantae</taxon>
        <taxon>Streptophyta</taxon>
        <taxon>Embryophyta</taxon>
        <taxon>Tracheophyta</taxon>
        <taxon>Polypodiopsida</taxon>
        <taxon>Polypodiidae</taxon>
        <taxon>Polypodiales</taxon>
        <taxon>Pteridineae</taxon>
        <taxon>Pteridaceae</taxon>
        <taxon>Vittarioideae</taxon>
        <taxon>Adiantum</taxon>
    </lineage>
</organism>
<dbReference type="GO" id="GO:0004674">
    <property type="term" value="F:protein serine/threonine kinase activity"/>
    <property type="evidence" value="ECO:0007669"/>
    <property type="project" value="UniProtKB-KW"/>
</dbReference>
<dbReference type="InterPro" id="IPR024788">
    <property type="entry name" value="Malectin-like_Carb-bd_dom"/>
</dbReference>
<dbReference type="Pfam" id="PF12819">
    <property type="entry name" value="Malectin_like"/>
    <property type="match status" value="1"/>
</dbReference>
<dbReference type="GO" id="GO:0005524">
    <property type="term" value="F:ATP binding"/>
    <property type="evidence" value="ECO:0007669"/>
    <property type="project" value="UniProtKB-UniRule"/>
</dbReference>
<dbReference type="CDD" id="cd14066">
    <property type="entry name" value="STKc_IRAK"/>
    <property type="match status" value="1"/>
</dbReference>
<dbReference type="FunFam" id="2.60.120.430:FF:000003">
    <property type="entry name" value="FERONIA receptor-like kinase"/>
    <property type="match status" value="1"/>
</dbReference>
<keyword evidence="4 14" id="KW-0812">Transmembrane</keyword>
<evidence type="ECO:0000256" key="7">
    <source>
        <dbReference type="ARBA" id="ARBA00022777"/>
    </source>
</evidence>
<evidence type="ECO:0000256" key="1">
    <source>
        <dbReference type="ARBA" id="ARBA00004167"/>
    </source>
</evidence>
<name>A0A9D4URZ5_ADICA</name>
<keyword evidence="6 12" id="KW-0547">Nucleotide-binding</keyword>
<dbReference type="PANTHER" id="PTHR47989">
    <property type="entry name" value="OS01G0750732 PROTEIN"/>
    <property type="match status" value="1"/>
</dbReference>
<feature type="transmembrane region" description="Helical" evidence="14">
    <location>
        <begin position="367"/>
        <end position="391"/>
    </location>
</feature>
<gene>
    <name evidence="16" type="ORF">GOP47_0011037</name>
</gene>
<keyword evidence="10 14" id="KW-0472">Membrane</keyword>
<evidence type="ECO:0000256" key="8">
    <source>
        <dbReference type="ARBA" id="ARBA00022840"/>
    </source>
</evidence>
<dbReference type="Gene3D" id="1.10.510.10">
    <property type="entry name" value="Transferase(Phosphotransferase) domain 1"/>
    <property type="match status" value="1"/>
</dbReference>
<keyword evidence="9 14" id="KW-1133">Transmembrane helix</keyword>
<evidence type="ECO:0000256" key="2">
    <source>
        <dbReference type="ARBA" id="ARBA00022527"/>
    </source>
</evidence>
<dbReference type="FunFam" id="1.10.510.10:FF:000058">
    <property type="entry name" value="Receptor-like protein kinase FERONIA"/>
    <property type="match status" value="1"/>
</dbReference>
<evidence type="ECO:0000256" key="4">
    <source>
        <dbReference type="ARBA" id="ARBA00022692"/>
    </source>
</evidence>
<evidence type="ECO:0000256" key="3">
    <source>
        <dbReference type="ARBA" id="ARBA00022679"/>
    </source>
</evidence>
<feature type="binding site" evidence="12">
    <location>
        <position position="481"/>
    </location>
    <ligand>
        <name>ATP</name>
        <dbReference type="ChEBI" id="CHEBI:30616"/>
    </ligand>
</feature>
<accession>A0A9D4URZ5</accession>
<dbReference type="FunFam" id="3.30.200.20:FF:000039">
    <property type="entry name" value="receptor-like protein kinase FERONIA"/>
    <property type="match status" value="1"/>
</dbReference>
<evidence type="ECO:0000259" key="15">
    <source>
        <dbReference type="PROSITE" id="PS50011"/>
    </source>
</evidence>
<dbReference type="Gene3D" id="3.30.200.20">
    <property type="entry name" value="Phosphorylase Kinase, domain 1"/>
    <property type="match status" value="1"/>
</dbReference>
<dbReference type="AlphaFoldDB" id="A0A9D4URZ5"/>
<evidence type="ECO:0000256" key="9">
    <source>
        <dbReference type="ARBA" id="ARBA00022989"/>
    </source>
</evidence>
<dbReference type="Proteomes" id="UP000886520">
    <property type="component" value="Chromosome 11"/>
</dbReference>
<keyword evidence="8 12" id="KW-0067">ATP-binding</keyword>
<dbReference type="EMBL" id="JABFUD020000011">
    <property type="protein sequence ID" value="KAI5073024.1"/>
    <property type="molecule type" value="Genomic_DNA"/>
</dbReference>
<comment type="caution">
    <text evidence="16">The sequence shown here is derived from an EMBL/GenBank/DDBJ whole genome shotgun (WGS) entry which is preliminary data.</text>
</comment>
<feature type="region of interest" description="Disordered" evidence="13">
    <location>
        <begin position="747"/>
        <end position="774"/>
    </location>
</feature>
<evidence type="ECO:0000313" key="16">
    <source>
        <dbReference type="EMBL" id="KAI5073024.1"/>
    </source>
</evidence>
<dbReference type="OrthoDB" id="4062651at2759"/>
<dbReference type="InterPro" id="IPR001245">
    <property type="entry name" value="Ser-Thr/Tyr_kinase_cat_dom"/>
</dbReference>
<evidence type="ECO:0000256" key="5">
    <source>
        <dbReference type="ARBA" id="ARBA00022729"/>
    </source>
</evidence>
<sequence length="783" mass="85618">MMQQVKLCTSNDSRTRTQKDKMKLPLLGVVVWTLLCTARSKAQQAEYKPPFMYLLTCGAPFNSSITVDNRPWVSDVPSPYLSSTSKSISAYSNQSILTSPASPLAPLLSAARIFTTATSYSFPVSPGRYWVRLYFYPFAYQQFDPSMSVFSVTANSYSLFVNVNILGAIASDNYTSGYLFKEYSINVSGETLMLTFIPNSTELGYAYVNAIEVLSMPSNLFTDDTSPLGTNSPMPIGVPHAALETMHRVNVGGAALTPINDTKGLFRSWQANETFLLSPVGVESIDTDSILIKYETVPSMLIAPAIVYSTGLQTGFAALDLGLVQPGQNHAYYRDFSLRLSSGETKLWIQGAIQIVVRPSSTSKHKLGPIVGATVGGMAALLLIFVGIVFLKVSRTKRKHKSAWALSTHDELLSSKATASSHKSNSRALSVTPSTTIGRHFTLVEMLDATNNFDESQVIGCGGFGKVYFGELDDGVKVAVKRGSQESQQGIAEFETEINMLSKLRHRHLVSLIGHCDEQNEMILVYEYMARGTLRSHLYGPNVVPLAWKKRLEICIGAARGIHYLHTGAAQSIIHRDVKTTNILLDESFVAKMSDFGLSKTGPALDETHVSTAVKGSFGYLDPEYFRRQQLTEKSDVYSLGVVLLEVLCARPPINLGLSGDEVNLAEWAMLCKRRGKIENIVDPHVASTITLNCLAKFAETAEQCLADEGLSRPAIGDVLWNLEYALQLQEGSSEMVSMVELSPLVEGSTTRVGEGDGPNKGSEEEEEDGRAVFSQLVFPQGR</sequence>
<keyword evidence="3" id="KW-0808">Transferase</keyword>
<evidence type="ECO:0000256" key="10">
    <source>
        <dbReference type="ARBA" id="ARBA00023136"/>
    </source>
</evidence>
<evidence type="ECO:0000256" key="11">
    <source>
        <dbReference type="ARBA" id="ARBA00023180"/>
    </source>
</evidence>